<dbReference type="GO" id="GO:0015095">
    <property type="term" value="F:magnesium ion transmembrane transporter activity"/>
    <property type="evidence" value="ECO:0007669"/>
    <property type="project" value="InterPro"/>
</dbReference>
<feature type="transmembrane region" description="Helical" evidence="5">
    <location>
        <begin position="251"/>
        <end position="270"/>
    </location>
</feature>
<dbReference type="PANTHER" id="PTHR12570:SF65">
    <property type="entry name" value="MAGNESIUM TRANSPORTER NIPA9-RELATED"/>
    <property type="match status" value="1"/>
</dbReference>
<gene>
    <name evidence="6" type="ORF">NDN08_001850</name>
</gene>
<evidence type="ECO:0008006" key="8">
    <source>
        <dbReference type="Google" id="ProtNLM"/>
    </source>
</evidence>
<evidence type="ECO:0000313" key="6">
    <source>
        <dbReference type="EMBL" id="KAJ8905343.1"/>
    </source>
</evidence>
<reference evidence="6 7" key="1">
    <citation type="journal article" date="2023" name="Nat. Commun.">
        <title>Origin of minicircular mitochondrial genomes in red algae.</title>
        <authorList>
            <person name="Lee Y."/>
            <person name="Cho C.H."/>
            <person name="Lee Y.M."/>
            <person name="Park S.I."/>
            <person name="Yang J.H."/>
            <person name="West J.A."/>
            <person name="Bhattacharya D."/>
            <person name="Yoon H.S."/>
        </authorList>
    </citation>
    <scope>NUCLEOTIDE SEQUENCE [LARGE SCALE GENOMIC DNA]</scope>
    <source>
        <strain evidence="6 7">CCMP1338</strain>
        <tissue evidence="6">Whole cell</tissue>
    </source>
</reference>
<evidence type="ECO:0000256" key="4">
    <source>
        <dbReference type="ARBA" id="ARBA00023136"/>
    </source>
</evidence>
<evidence type="ECO:0000256" key="3">
    <source>
        <dbReference type="ARBA" id="ARBA00022989"/>
    </source>
</evidence>
<dbReference type="GO" id="GO:0016020">
    <property type="term" value="C:membrane"/>
    <property type="evidence" value="ECO:0007669"/>
    <property type="project" value="UniProtKB-SubCell"/>
</dbReference>
<keyword evidence="3 5" id="KW-1133">Transmembrane helix</keyword>
<evidence type="ECO:0000256" key="5">
    <source>
        <dbReference type="SAM" id="Phobius"/>
    </source>
</evidence>
<accession>A0AAV8US42</accession>
<feature type="transmembrane region" description="Helical" evidence="5">
    <location>
        <begin position="111"/>
        <end position="133"/>
    </location>
</feature>
<keyword evidence="4 5" id="KW-0472">Membrane</keyword>
<feature type="transmembrane region" description="Helical" evidence="5">
    <location>
        <begin position="282"/>
        <end position="299"/>
    </location>
</feature>
<protein>
    <recommendedName>
        <fullName evidence="8">Magnesium transporter</fullName>
    </recommendedName>
</protein>
<organism evidence="6 7">
    <name type="scientific">Rhodosorus marinus</name>
    <dbReference type="NCBI Taxonomy" id="101924"/>
    <lineage>
        <taxon>Eukaryota</taxon>
        <taxon>Rhodophyta</taxon>
        <taxon>Stylonematophyceae</taxon>
        <taxon>Stylonematales</taxon>
        <taxon>Stylonemataceae</taxon>
        <taxon>Rhodosorus</taxon>
    </lineage>
</organism>
<sequence>MGGLNIIDRMAGHATLILGVLIALSGGVMVSVGMTLQKKSHMVKPKKKSSVFVTPLWWIGSASLGIGELLNFVAFAFAPASLLTPLGGWSVAIAGLLAIKILGERPTRMKMIGLALCICGTMMVFAVFPMQHLGDGVVMTAVELHTRFFKRGVFRYLIGQLVLIGLGILLDQVSDLGKKSSMLYLATCSCSEGLSVIAAKTGSIFLRDSVREWSTAHLSYFVVVVIVLAVTLPLQIVFINKAMAEFGNTEVVPRHYVLFTLFTILGAQVVFKEFDSDKANPIGLVFAIMTTTAGVHLVASEDEQAKTAGNELDSELPA</sequence>
<dbReference type="Proteomes" id="UP001157974">
    <property type="component" value="Unassembled WGS sequence"/>
</dbReference>
<keyword evidence="2 5" id="KW-0812">Transmembrane</keyword>
<evidence type="ECO:0000256" key="2">
    <source>
        <dbReference type="ARBA" id="ARBA00022692"/>
    </source>
</evidence>
<dbReference type="InterPro" id="IPR008521">
    <property type="entry name" value="Mg_trans_NIPA"/>
</dbReference>
<dbReference type="AlphaFoldDB" id="A0AAV8US42"/>
<feature type="transmembrane region" description="Helical" evidence="5">
    <location>
        <begin position="182"/>
        <end position="206"/>
    </location>
</feature>
<keyword evidence="7" id="KW-1185">Reference proteome</keyword>
<dbReference type="Pfam" id="PF05653">
    <property type="entry name" value="Mg_trans_NIPA"/>
    <property type="match status" value="1"/>
</dbReference>
<feature type="transmembrane region" description="Helical" evidence="5">
    <location>
        <begin position="12"/>
        <end position="36"/>
    </location>
</feature>
<proteinExistence type="predicted"/>
<feature type="transmembrane region" description="Helical" evidence="5">
    <location>
        <begin position="82"/>
        <end position="99"/>
    </location>
</feature>
<evidence type="ECO:0000313" key="7">
    <source>
        <dbReference type="Proteomes" id="UP001157974"/>
    </source>
</evidence>
<feature type="transmembrane region" description="Helical" evidence="5">
    <location>
        <begin position="56"/>
        <end position="76"/>
    </location>
</feature>
<dbReference type="EMBL" id="JAMWBK010000005">
    <property type="protein sequence ID" value="KAJ8905343.1"/>
    <property type="molecule type" value="Genomic_DNA"/>
</dbReference>
<dbReference type="PANTHER" id="PTHR12570">
    <property type="match status" value="1"/>
</dbReference>
<evidence type="ECO:0000256" key="1">
    <source>
        <dbReference type="ARBA" id="ARBA00004141"/>
    </source>
</evidence>
<name>A0AAV8US42_9RHOD</name>
<feature type="transmembrane region" description="Helical" evidence="5">
    <location>
        <begin position="153"/>
        <end position="170"/>
    </location>
</feature>
<comment type="caution">
    <text evidence="6">The sequence shown here is derived from an EMBL/GenBank/DDBJ whole genome shotgun (WGS) entry which is preliminary data.</text>
</comment>
<dbReference type="InterPro" id="IPR037185">
    <property type="entry name" value="EmrE-like"/>
</dbReference>
<dbReference type="SUPFAM" id="SSF103481">
    <property type="entry name" value="Multidrug resistance efflux transporter EmrE"/>
    <property type="match status" value="1"/>
</dbReference>
<feature type="transmembrane region" description="Helical" evidence="5">
    <location>
        <begin position="218"/>
        <end position="239"/>
    </location>
</feature>
<comment type="subcellular location">
    <subcellularLocation>
        <location evidence="1">Membrane</location>
        <topology evidence="1">Multi-pass membrane protein</topology>
    </subcellularLocation>
</comment>